<dbReference type="SUPFAM" id="SSF46689">
    <property type="entry name" value="Homeodomain-like"/>
    <property type="match status" value="2"/>
</dbReference>
<keyword evidence="1" id="KW-0805">Transcription regulation</keyword>
<evidence type="ECO:0000256" key="3">
    <source>
        <dbReference type="ARBA" id="ARBA00023163"/>
    </source>
</evidence>
<comment type="caution">
    <text evidence="5">The sequence shown here is derived from an EMBL/GenBank/DDBJ whole genome shotgun (WGS) entry which is preliminary data.</text>
</comment>
<keyword evidence="6" id="KW-1185">Reference proteome</keyword>
<feature type="domain" description="HTH araC/xylS-type" evidence="4">
    <location>
        <begin position="160"/>
        <end position="258"/>
    </location>
</feature>
<dbReference type="Pfam" id="PF12833">
    <property type="entry name" value="HTH_18"/>
    <property type="match status" value="1"/>
</dbReference>
<name>A0ABU6F4F3_9ACTN</name>
<dbReference type="InterPro" id="IPR018060">
    <property type="entry name" value="HTH_AraC"/>
</dbReference>
<protein>
    <submittedName>
        <fullName evidence="5">Helix-turn-helix transcriptional regulator</fullName>
    </submittedName>
</protein>
<reference evidence="5 6" key="1">
    <citation type="submission" date="2022-10" db="EMBL/GenBank/DDBJ databases">
        <authorList>
            <person name="Xie J."/>
            <person name="Shen N."/>
        </authorList>
    </citation>
    <scope>NUCLEOTIDE SEQUENCE [LARGE SCALE GENOMIC DNA]</scope>
    <source>
        <strain evidence="5 6">YIM65594</strain>
    </source>
</reference>
<evidence type="ECO:0000256" key="2">
    <source>
        <dbReference type="ARBA" id="ARBA00023125"/>
    </source>
</evidence>
<sequence length="262" mass="28552">MTESVALQLDQPPHVVSAGVGIHGGQALSESFRLPDLWQLHLYSYAGELTVDGHRHPIRPGHLSLIRPDTEAHFRYASRRSEHLYAHFRLPGRDPQGLRRVPVMQDAGAQAALLGTLLGSAVAAMPTARARASAEVWTVLWHTTQLGPPERTGRPHPALAAATEYIERSLATTLTVPGIAAAAGVSPGHLTRLFRADTGDTVVAWIRRRRMERARHLLQSSTLAITAVAATVGIPDLQAFNKTCRRELGAAPREVRGRRRGE</sequence>
<dbReference type="InterPro" id="IPR050204">
    <property type="entry name" value="AraC_XylS_family_regulators"/>
</dbReference>
<dbReference type="PANTHER" id="PTHR46796">
    <property type="entry name" value="HTH-TYPE TRANSCRIPTIONAL ACTIVATOR RHAS-RELATED"/>
    <property type="match status" value="1"/>
</dbReference>
<keyword evidence="2" id="KW-0238">DNA-binding</keyword>
<evidence type="ECO:0000259" key="4">
    <source>
        <dbReference type="PROSITE" id="PS01124"/>
    </source>
</evidence>
<dbReference type="InterPro" id="IPR037923">
    <property type="entry name" value="HTH-like"/>
</dbReference>
<dbReference type="Proteomes" id="UP001354931">
    <property type="component" value="Unassembled WGS sequence"/>
</dbReference>
<dbReference type="InterPro" id="IPR009057">
    <property type="entry name" value="Homeodomain-like_sf"/>
</dbReference>
<gene>
    <name evidence="5" type="ORF">OKJ99_15180</name>
</gene>
<dbReference type="Gene3D" id="1.10.10.60">
    <property type="entry name" value="Homeodomain-like"/>
    <property type="match status" value="2"/>
</dbReference>
<dbReference type="SMART" id="SM00342">
    <property type="entry name" value="HTH_ARAC"/>
    <property type="match status" value="1"/>
</dbReference>
<dbReference type="PROSITE" id="PS01124">
    <property type="entry name" value="HTH_ARAC_FAMILY_2"/>
    <property type="match status" value="1"/>
</dbReference>
<accession>A0ABU6F4F3</accession>
<organism evidence="5 6">
    <name type="scientific">Streptomyces endophyticus</name>
    <dbReference type="NCBI Taxonomy" id="714166"/>
    <lineage>
        <taxon>Bacteria</taxon>
        <taxon>Bacillati</taxon>
        <taxon>Actinomycetota</taxon>
        <taxon>Actinomycetes</taxon>
        <taxon>Kitasatosporales</taxon>
        <taxon>Streptomycetaceae</taxon>
        <taxon>Streptomyces</taxon>
    </lineage>
</organism>
<evidence type="ECO:0000256" key="1">
    <source>
        <dbReference type="ARBA" id="ARBA00023015"/>
    </source>
</evidence>
<evidence type="ECO:0000313" key="5">
    <source>
        <dbReference type="EMBL" id="MEB8338838.1"/>
    </source>
</evidence>
<proteinExistence type="predicted"/>
<keyword evidence="3" id="KW-0804">Transcription</keyword>
<dbReference type="PANTHER" id="PTHR46796:SF6">
    <property type="entry name" value="ARAC SUBFAMILY"/>
    <property type="match status" value="1"/>
</dbReference>
<evidence type="ECO:0000313" key="6">
    <source>
        <dbReference type="Proteomes" id="UP001354931"/>
    </source>
</evidence>
<dbReference type="EMBL" id="JAOZYC010000104">
    <property type="protein sequence ID" value="MEB8338838.1"/>
    <property type="molecule type" value="Genomic_DNA"/>
</dbReference>
<dbReference type="SUPFAM" id="SSF51215">
    <property type="entry name" value="Regulatory protein AraC"/>
    <property type="match status" value="1"/>
</dbReference>
<dbReference type="RefSeq" id="WP_326016728.1">
    <property type="nucleotide sequence ID" value="NZ_JAOZYC010000104.1"/>
</dbReference>